<dbReference type="InterPro" id="IPR013597">
    <property type="entry name" value="Mat_intron_G2"/>
</dbReference>
<dbReference type="Proteomes" id="UP001155040">
    <property type="component" value="Unassembled WGS sequence"/>
</dbReference>
<dbReference type="Gene3D" id="1.10.30.50">
    <property type="match status" value="1"/>
</dbReference>
<dbReference type="PANTHER" id="PTHR34047">
    <property type="entry name" value="NUCLEAR INTRON MATURASE 1, MITOCHONDRIAL-RELATED"/>
    <property type="match status" value="1"/>
</dbReference>
<gene>
    <name evidence="4" type="ORF">GGQ01_003320</name>
</gene>
<feature type="compositionally biased region" description="Basic and acidic residues" evidence="2">
    <location>
        <begin position="448"/>
        <end position="480"/>
    </location>
</feature>
<dbReference type="PANTHER" id="PTHR34047:SF8">
    <property type="entry name" value="PROTEIN YKFC"/>
    <property type="match status" value="1"/>
</dbReference>
<evidence type="ECO:0000256" key="1">
    <source>
        <dbReference type="ARBA" id="ARBA00034120"/>
    </source>
</evidence>
<proteinExistence type="inferred from homology"/>
<dbReference type="SUPFAM" id="SSF56672">
    <property type="entry name" value="DNA/RNA polymerases"/>
    <property type="match status" value="1"/>
</dbReference>
<sequence length="559" mass="64160">MDVEKMQTKLARWSQDQSFEFDDIFNIVCRGEFLFEAWLSVEANLGSETAGVDGLTAEDYRKQGLKENLFSLSDRLKSGTYEPDPVRRVYIPKGPDEVRPLGIPTIEDRIVQESLRMILEPIYETDFSDDSFGFRPNRSCHDAIKLAYMELSPGSGRYKRWILDLDIKGYFDNVDHTELMWILQDRITDPEVLDLIYDTLKAGVKENGQVQVTGKGTPQGGIVSPLLANVYLNELDWWIKQWTEGPKGGSEGWTYVRYADDFMILTNGDKGDAEAMKERVEEFLDEELNLRLSQEKSSIRHAQDGLSFLGYDMVADSTSGACKMFVPQEAKDYIRDRIIDAMGGNIDISVRRKIRSMNSVVRGWANYYKYCFNAGEVFSDVGYLLWHRTTHWLAEKHECSRSQLVQQKLDSTSPIRIKEITLFDPNGMSTIRTESPRRHGHPYLSEDGDGKPEPQWKKRYREGHPGPDPHLANEEERLGSEDQSQWARVRDENTCQSTGCDTSGRESTVVHHIRHRRSADDDRIGNLVTLCKRCHRKVHETDQVVTVQHEGMDEPKELT</sequence>
<evidence type="ECO:0000313" key="5">
    <source>
        <dbReference type="Proteomes" id="UP001155040"/>
    </source>
</evidence>
<comment type="similarity">
    <text evidence="1">Belongs to the bacterial reverse transcriptase family.</text>
</comment>
<dbReference type="AlphaFoldDB" id="A0A9X2ZEY2"/>
<dbReference type="InterPro" id="IPR000477">
    <property type="entry name" value="RT_dom"/>
</dbReference>
<dbReference type="EMBL" id="JANUBF010000047">
    <property type="protein sequence ID" value="MCS4038229.1"/>
    <property type="molecule type" value="Genomic_DNA"/>
</dbReference>
<keyword evidence="4" id="KW-0548">Nucleotidyltransferase</keyword>
<evidence type="ECO:0000313" key="4">
    <source>
        <dbReference type="EMBL" id="MCS4038229.1"/>
    </source>
</evidence>
<organism evidence="4 5">
    <name type="scientific">Salinibacter ruber</name>
    <dbReference type="NCBI Taxonomy" id="146919"/>
    <lineage>
        <taxon>Bacteria</taxon>
        <taxon>Pseudomonadati</taxon>
        <taxon>Rhodothermota</taxon>
        <taxon>Rhodothermia</taxon>
        <taxon>Rhodothermales</taxon>
        <taxon>Salinibacteraceae</taxon>
        <taxon>Salinibacter</taxon>
    </lineage>
</organism>
<dbReference type="GO" id="GO:0004519">
    <property type="term" value="F:endonuclease activity"/>
    <property type="evidence" value="ECO:0007669"/>
    <property type="project" value="InterPro"/>
</dbReference>
<dbReference type="InterPro" id="IPR051083">
    <property type="entry name" value="GrpII_Intron_Splice-Mob/Def"/>
</dbReference>
<dbReference type="GO" id="GO:0008270">
    <property type="term" value="F:zinc ion binding"/>
    <property type="evidence" value="ECO:0007669"/>
    <property type="project" value="InterPro"/>
</dbReference>
<dbReference type="Pfam" id="PF00078">
    <property type="entry name" value="RVT_1"/>
    <property type="match status" value="1"/>
</dbReference>
<dbReference type="GO" id="GO:0003676">
    <property type="term" value="F:nucleic acid binding"/>
    <property type="evidence" value="ECO:0007669"/>
    <property type="project" value="InterPro"/>
</dbReference>
<comment type="caution">
    <text evidence="4">The sequence shown here is derived from an EMBL/GenBank/DDBJ whole genome shotgun (WGS) entry which is preliminary data.</text>
</comment>
<accession>A0A9X2ZEY2</accession>
<protein>
    <submittedName>
        <fullName evidence="4">Group II intron reverse transcriptase/maturase</fullName>
    </submittedName>
</protein>
<keyword evidence="4" id="KW-0808">Transferase</keyword>
<keyword evidence="4" id="KW-0695">RNA-directed DNA polymerase</keyword>
<reference evidence="4" key="1">
    <citation type="submission" date="2022-08" db="EMBL/GenBank/DDBJ databases">
        <title>Genomic Encyclopedia of Type Strains, Phase V (KMG-V): Genome sequencing to study the core and pangenomes of soil and plant-associated prokaryotes.</title>
        <authorList>
            <person name="Whitman W."/>
        </authorList>
    </citation>
    <scope>NUCLEOTIDE SEQUENCE</scope>
    <source>
        <strain evidence="4">SP3012</strain>
    </source>
</reference>
<dbReference type="SMART" id="SM00507">
    <property type="entry name" value="HNHc"/>
    <property type="match status" value="1"/>
</dbReference>
<dbReference type="GO" id="GO:0003964">
    <property type="term" value="F:RNA-directed DNA polymerase activity"/>
    <property type="evidence" value="ECO:0007669"/>
    <property type="project" value="UniProtKB-KW"/>
</dbReference>
<dbReference type="InterPro" id="IPR002711">
    <property type="entry name" value="HNH"/>
</dbReference>
<dbReference type="RefSeq" id="WP_259096321.1">
    <property type="nucleotide sequence ID" value="NZ_JANTZY010000023.1"/>
</dbReference>
<name>A0A9X2ZEY2_9BACT</name>
<dbReference type="Pfam" id="PF01844">
    <property type="entry name" value="HNH"/>
    <property type="match status" value="1"/>
</dbReference>
<feature type="domain" description="Reverse transcriptase" evidence="3">
    <location>
        <begin position="72"/>
        <end position="313"/>
    </location>
</feature>
<dbReference type="CDD" id="cd00085">
    <property type="entry name" value="HNHc"/>
    <property type="match status" value="1"/>
</dbReference>
<evidence type="ECO:0000259" key="3">
    <source>
        <dbReference type="PROSITE" id="PS50878"/>
    </source>
</evidence>
<dbReference type="NCBIfam" id="TIGR04416">
    <property type="entry name" value="group_II_RT_mat"/>
    <property type="match status" value="1"/>
</dbReference>
<dbReference type="Pfam" id="PF08388">
    <property type="entry name" value="GIIM"/>
    <property type="match status" value="1"/>
</dbReference>
<feature type="region of interest" description="Disordered" evidence="2">
    <location>
        <begin position="427"/>
        <end position="489"/>
    </location>
</feature>
<dbReference type="CDD" id="cd01651">
    <property type="entry name" value="RT_G2_intron"/>
    <property type="match status" value="1"/>
</dbReference>
<dbReference type="InterPro" id="IPR003615">
    <property type="entry name" value="HNH_nuc"/>
</dbReference>
<dbReference type="PROSITE" id="PS50878">
    <property type="entry name" value="RT_POL"/>
    <property type="match status" value="1"/>
</dbReference>
<dbReference type="InterPro" id="IPR043502">
    <property type="entry name" value="DNA/RNA_pol_sf"/>
</dbReference>
<evidence type="ECO:0000256" key="2">
    <source>
        <dbReference type="SAM" id="MobiDB-lite"/>
    </source>
</evidence>
<dbReference type="InterPro" id="IPR030931">
    <property type="entry name" value="Group_II_RT_mat"/>
</dbReference>